<dbReference type="HOGENOM" id="CLU_2062183_0_0_1"/>
<dbReference type="AlphaFoldDB" id="A0A0A2VKE5"/>
<dbReference type="RefSeq" id="XP_015702894.1">
    <property type="nucleotide sequence ID" value="XM_015847504.1"/>
</dbReference>
<proteinExistence type="predicted"/>
<dbReference type="Proteomes" id="UP000002059">
    <property type="component" value="Partially assembled WGS sequence"/>
</dbReference>
<accession>A0A0A2VKE5</accession>
<organism evidence="1 2">
    <name type="scientific">Paracoccidioides lutzii (strain ATCC MYA-826 / Pb01)</name>
    <name type="common">Paracoccidioides brasiliensis</name>
    <dbReference type="NCBI Taxonomy" id="502779"/>
    <lineage>
        <taxon>Eukaryota</taxon>
        <taxon>Fungi</taxon>
        <taxon>Dikarya</taxon>
        <taxon>Ascomycota</taxon>
        <taxon>Pezizomycotina</taxon>
        <taxon>Eurotiomycetes</taxon>
        <taxon>Eurotiomycetidae</taxon>
        <taxon>Onygenales</taxon>
        <taxon>Ajellomycetaceae</taxon>
        <taxon>Paracoccidioides</taxon>
    </lineage>
</organism>
<protein>
    <submittedName>
        <fullName evidence="1">Uncharacterized protein</fullName>
    </submittedName>
</protein>
<gene>
    <name evidence="1" type="ORF">PAAG_11942</name>
</gene>
<dbReference type="KEGG" id="pbl:PAAG_11942"/>
<dbReference type="InterPro" id="IPR051035">
    <property type="entry name" value="Mito_inheritance_9"/>
</dbReference>
<dbReference type="EMBL" id="KN294003">
    <property type="protein sequence ID" value="KGQ01364.1"/>
    <property type="molecule type" value="Genomic_DNA"/>
</dbReference>
<evidence type="ECO:0000313" key="2">
    <source>
        <dbReference type="Proteomes" id="UP000002059"/>
    </source>
</evidence>
<dbReference type="PANTHER" id="PTHR36091">
    <property type="entry name" value="ALTERED INHERITANCE OF MITOCHONDRIA PROTEIN 9, MITOCHONDRIAL"/>
    <property type="match status" value="1"/>
</dbReference>
<keyword evidence="2" id="KW-1185">Reference proteome</keyword>
<reference evidence="1 2" key="1">
    <citation type="journal article" date="2011" name="PLoS Genet.">
        <title>Comparative genomic analysis of human fungal pathogens causing paracoccidioidomycosis.</title>
        <authorList>
            <person name="Desjardins C.A."/>
            <person name="Champion M.D."/>
            <person name="Holder J.W."/>
            <person name="Muszewska A."/>
            <person name="Goldberg J."/>
            <person name="Bailao A.M."/>
            <person name="Brigido M.M."/>
            <person name="Ferreira M.E."/>
            <person name="Garcia A.M."/>
            <person name="Grynberg M."/>
            <person name="Gujja S."/>
            <person name="Heiman D.I."/>
            <person name="Henn M.R."/>
            <person name="Kodira C.D."/>
            <person name="Leon-Narvaez H."/>
            <person name="Longo L.V."/>
            <person name="Ma L.J."/>
            <person name="Malavazi I."/>
            <person name="Matsuo A.L."/>
            <person name="Morais F.V."/>
            <person name="Pereira M."/>
            <person name="Rodriguez-Brito S."/>
            <person name="Sakthikumar S."/>
            <person name="Salem-Izacc S.M."/>
            <person name="Sykes S.M."/>
            <person name="Teixeira M.M."/>
            <person name="Vallejo M.C."/>
            <person name="Walter M.E."/>
            <person name="Yandava C."/>
            <person name="Young S."/>
            <person name="Zeng Q."/>
            <person name="Zucker J."/>
            <person name="Felipe M.S."/>
            <person name="Goldman G.H."/>
            <person name="Haas B.J."/>
            <person name="McEwen J.G."/>
            <person name="Nino-Vega G."/>
            <person name="Puccia R."/>
            <person name="San-Blas G."/>
            <person name="Soares C.M."/>
            <person name="Birren B.W."/>
            <person name="Cuomo C.A."/>
        </authorList>
    </citation>
    <scope>NUCLEOTIDE SEQUENCE [LARGE SCALE GENOMIC DNA]</scope>
    <source>
        <strain evidence="2">ATCC MYA-826 / Pb01</strain>
    </source>
</reference>
<dbReference type="GO" id="GO:0005739">
    <property type="term" value="C:mitochondrion"/>
    <property type="evidence" value="ECO:0007669"/>
    <property type="project" value="TreeGrafter"/>
</dbReference>
<name>A0A0A2VKE5_PARBA</name>
<evidence type="ECO:0000313" key="1">
    <source>
        <dbReference type="EMBL" id="KGQ01364.1"/>
    </source>
</evidence>
<dbReference type="PANTHER" id="PTHR36091:SF1">
    <property type="entry name" value="ALTERED INHERITANCE OF MITOCHONDRIA PROTEIN 9, MITOCHONDRIAL"/>
    <property type="match status" value="1"/>
</dbReference>
<dbReference type="VEuPathDB" id="FungiDB:PAAG_11942"/>
<dbReference type="OrthoDB" id="10003767at2759"/>
<dbReference type="GeneID" id="26970769"/>
<sequence>MIRLCDTLHRLLQGPYLLVLIIAVQSANRENVAHVRKLAEGGIYRVLLLTMDDVVEVIVKIPYSIAVPKQLATDSEVATLDLLRSKGIPVSTSGCMVFPHAKMTWGWSILSRRRPSEFP</sequence>